<keyword evidence="3" id="KW-0378">Hydrolase</keyword>
<proteinExistence type="predicted"/>
<feature type="active site" evidence="5">
    <location>
        <position position="98"/>
    </location>
</feature>
<dbReference type="GO" id="GO:0046872">
    <property type="term" value="F:metal ion binding"/>
    <property type="evidence" value="ECO:0007669"/>
    <property type="project" value="UniProtKB-KW"/>
</dbReference>
<keyword evidence="4" id="KW-0862">Zinc</keyword>
<dbReference type="CDD" id="cd03885">
    <property type="entry name" value="M20_CPDG2"/>
    <property type="match status" value="1"/>
</dbReference>
<dbReference type="Proteomes" id="UP000191931">
    <property type="component" value="Unassembled WGS sequence"/>
</dbReference>
<dbReference type="InterPro" id="IPR002933">
    <property type="entry name" value="Peptidase_M20"/>
</dbReference>
<name>A0A1W1HIQ3_9BACT</name>
<dbReference type="InterPro" id="IPR001261">
    <property type="entry name" value="ArgE/DapE_CS"/>
</dbReference>
<dbReference type="PANTHER" id="PTHR43808">
    <property type="entry name" value="ACETYLORNITHINE DEACETYLASE"/>
    <property type="match status" value="1"/>
</dbReference>
<evidence type="ECO:0000256" key="3">
    <source>
        <dbReference type="ARBA" id="ARBA00022801"/>
    </source>
</evidence>
<reference evidence="7 8" key="1">
    <citation type="submission" date="2017-03" db="EMBL/GenBank/DDBJ databases">
        <authorList>
            <person name="Afonso C.L."/>
            <person name="Miller P.J."/>
            <person name="Scott M.A."/>
            <person name="Spackman E."/>
            <person name="Goraichik I."/>
            <person name="Dimitrov K.M."/>
            <person name="Suarez D.L."/>
            <person name="Swayne D.E."/>
        </authorList>
    </citation>
    <scope>NUCLEOTIDE SEQUENCE [LARGE SCALE GENOMIC DNA]</scope>
    <source>
        <strain evidence="7">PRJEB14757</strain>
    </source>
</reference>
<evidence type="ECO:0000256" key="4">
    <source>
        <dbReference type="ARBA" id="ARBA00022833"/>
    </source>
</evidence>
<evidence type="ECO:0000259" key="6">
    <source>
        <dbReference type="Pfam" id="PF07687"/>
    </source>
</evidence>
<dbReference type="STRING" id="1246637.MTBBW1_630048"/>
<dbReference type="PANTHER" id="PTHR43808:SF9">
    <property type="entry name" value="BLL0789 PROTEIN"/>
    <property type="match status" value="1"/>
</dbReference>
<dbReference type="Gene3D" id="3.30.70.360">
    <property type="match status" value="1"/>
</dbReference>
<dbReference type="Pfam" id="PF07687">
    <property type="entry name" value="M20_dimer"/>
    <property type="match status" value="1"/>
</dbReference>
<evidence type="ECO:0000313" key="7">
    <source>
        <dbReference type="EMBL" id="SLM32354.1"/>
    </source>
</evidence>
<feature type="domain" description="Peptidase M20 dimerisation" evidence="6">
    <location>
        <begin position="195"/>
        <end position="291"/>
    </location>
</feature>
<evidence type="ECO:0000256" key="5">
    <source>
        <dbReference type="PIRSR" id="PIRSR037238-1"/>
    </source>
</evidence>
<keyword evidence="2" id="KW-0479">Metal-binding</keyword>
<protein>
    <submittedName>
        <fullName evidence="7">Carboxypeptidase family Cpg2</fullName>
    </submittedName>
</protein>
<dbReference type="InterPro" id="IPR036264">
    <property type="entry name" value="Bact_exopeptidase_dim_dom"/>
</dbReference>
<dbReference type="PROSITE" id="PS00758">
    <property type="entry name" value="ARGE_DAPE_CPG2_1"/>
    <property type="match status" value="1"/>
</dbReference>
<dbReference type="GO" id="GO:0004180">
    <property type="term" value="F:carboxypeptidase activity"/>
    <property type="evidence" value="ECO:0007669"/>
    <property type="project" value="UniProtKB-KW"/>
</dbReference>
<accession>A0A1W1HIQ3</accession>
<gene>
    <name evidence="7" type="ORF">MTBBW1_630048</name>
</gene>
<dbReference type="Gene3D" id="3.40.630.10">
    <property type="entry name" value="Zn peptidases"/>
    <property type="match status" value="1"/>
</dbReference>
<dbReference type="InterPro" id="IPR017150">
    <property type="entry name" value="Pept_M20_glutamate_carboxypep"/>
</dbReference>
<dbReference type="InterPro" id="IPR050072">
    <property type="entry name" value="Peptidase_M20A"/>
</dbReference>
<evidence type="ECO:0000256" key="2">
    <source>
        <dbReference type="ARBA" id="ARBA00022723"/>
    </source>
</evidence>
<dbReference type="SUPFAM" id="SSF55031">
    <property type="entry name" value="Bacterial exopeptidase dimerisation domain"/>
    <property type="match status" value="1"/>
</dbReference>
<evidence type="ECO:0000313" key="8">
    <source>
        <dbReference type="Proteomes" id="UP000191931"/>
    </source>
</evidence>
<feature type="active site" description="Proton acceptor" evidence="5">
    <location>
        <position position="159"/>
    </location>
</feature>
<keyword evidence="8" id="KW-1185">Reference proteome</keyword>
<evidence type="ECO:0000256" key="1">
    <source>
        <dbReference type="ARBA" id="ARBA00001947"/>
    </source>
</evidence>
<dbReference type="PIRSF" id="PIRSF037238">
    <property type="entry name" value="Carboxypeptidase_G2"/>
    <property type="match status" value="1"/>
</dbReference>
<keyword evidence="7" id="KW-0645">Protease</keyword>
<dbReference type="AlphaFoldDB" id="A0A1W1HIQ3"/>
<dbReference type="SUPFAM" id="SSF53187">
    <property type="entry name" value="Zn-dependent exopeptidases"/>
    <property type="match status" value="1"/>
</dbReference>
<keyword evidence="7" id="KW-0121">Carboxypeptidase</keyword>
<comment type="cofactor">
    <cofactor evidence="1">
        <name>Zn(2+)</name>
        <dbReference type="ChEBI" id="CHEBI:29105"/>
    </cofactor>
</comment>
<dbReference type="Pfam" id="PF01546">
    <property type="entry name" value="Peptidase_M20"/>
    <property type="match status" value="1"/>
</dbReference>
<dbReference type="InterPro" id="IPR011650">
    <property type="entry name" value="Peptidase_M20_dimer"/>
</dbReference>
<dbReference type="EMBL" id="FWEV01000307">
    <property type="protein sequence ID" value="SLM32354.1"/>
    <property type="molecule type" value="Genomic_DNA"/>
</dbReference>
<sequence length="398" mass="44020">MEPVQQHMQEITQKRYDLFLKDFETIVNIDSSTDNKSGVEQVARFFEKRLQEIGFEVKILKLANCNKSTHEDDLVPCLEATNRPGAEKFDIMMLGHMDTVFPPGEVKKRPFKIEGDRATGPGVCDMKGGLLVALHVLEKLKENGTLDDLSVCVAFNGDEETGSEASQEWIKQKALMSQRVFVFEPCRPGYRFVLQRKGGGWFFVTAKGISAHAGADPEKGANAVVEIAHQIVAINKLNDLEIGTSAQVTVVSGGDKVNIIPNEAKASVDVRISRPEEVERVNNFFRSLSQNTHIPGVTVSVEGFIDRPPMVLDEKTRTLWNLFEKKSRELDKDMKIEGISTGGCSDGNFTSALGVPTIDGMGIVGANSHREDEYVELASINRMIGLITDVCQVFCIKK</sequence>
<organism evidence="7 8">
    <name type="scientific">Desulfamplus magnetovallimortis</name>
    <dbReference type="NCBI Taxonomy" id="1246637"/>
    <lineage>
        <taxon>Bacteria</taxon>
        <taxon>Pseudomonadati</taxon>
        <taxon>Thermodesulfobacteriota</taxon>
        <taxon>Desulfobacteria</taxon>
        <taxon>Desulfobacterales</taxon>
        <taxon>Desulfobacteraceae</taxon>
        <taxon>Desulfamplus</taxon>
    </lineage>
</organism>